<dbReference type="AlphaFoldDB" id="A0A3A8FKP2"/>
<dbReference type="Proteomes" id="UP000281084">
    <property type="component" value="Unassembled WGS sequence"/>
</dbReference>
<name>A0A3A8FKP2_9GAMM</name>
<dbReference type="RefSeq" id="WP_120368481.1">
    <property type="nucleotide sequence ID" value="NZ_RAXZ01000079.1"/>
</dbReference>
<sequence>MSNQNPRVALTVPKDLNDVLQRLSDLQEVPKTKIIIELLTAYQPILEETLIALEKIHKDKENAQKIAKEFGQNLLLDANVMLGNVSQEVKDL</sequence>
<evidence type="ECO:0000313" key="2">
    <source>
        <dbReference type="Proteomes" id="UP000281084"/>
    </source>
</evidence>
<comment type="caution">
    <text evidence="1">The sequence shown here is derived from an EMBL/GenBank/DDBJ whole genome shotgun (WGS) entry which is preliminary data.</text>
</comment>
<evidence type="ECO:0000313" key="1">
    <source>
        <dbReference type="EMBL" id="RKG47028.1"/>
    </source>
</evidence>
<dbReference type="EMBL" id="RAXZ01000079">
    <property type="protein sequence ID" value="RKG47028.1"/>
    <property type="molecule type" value="Genomic_DNA"/>
</dbReference>
<accession>A0A3A8FKP2</accession>
<gene>
    <name evidence="1" type="ORF">D7V64_17245</name>
</gene>
<organism evidence="1 2">
    <name type="scientific">Acinetobacter cumulans</name>
    <dbReference type="NCBI Taxonomy" id="2136182"/>
    <lineage>
        <taxon>Bacteria</taxon>
        <taxon>Pseudomonadati</taxon>
        <taxon>Pseudomonadota</taxon>
        <taxon>Gammaproteobacteria</taxon>
        <taxon>Moraxellales</taxon>
        <taxon>Moraxellaceae</taxon>
        <taxon>Acinetobacter</taxon>
    </lineage>
</organism>
<proteinExistence type="predicted"/>
<protein>
    <submittedName>
        <fullName evidence="1">Uncharacterized protein</fullName>
    </submittedName>
</protein>
<reference evidence="1 2" key="1">
    <citation type="submission" date="2018-09" db="EMBL/GenBank/DDBJ databases">
        <title>The draft genome of Acinetobacter spp. strains.</title>
        <authorList>
            <person name="Qin J."/>
            <person name="Feng Y."/>
            <person name="Zong Z."/>
        </authorList>
    </citation>
    <scope>NUCLEOTIDE SEQUENCE [LARGE SCALE GENOMIC DNA]</scope>
    <source>
        <strain evidence="1 2">WCHAc060002</strain>
    </source>
</reference>